<dbReference type="Pfam" id="PF00106">
    <property type="entry name" value="adh_short"/>
    <property type="match status" value="2"/>
</dbReference>
<evidence type="ECO:0000256" key="1">
    <source>
        <dbReference type="ARBA" id="ARBA00023002"/>
    </source>
</evidence>
<evidence type="ECO:0008006" key="4">
    <source>
        <dbReference type="Google" id="ProtNLM"/>
    </source>
</evidence>
<sequence length="624" mass="69118">MLMVLSYSKLDNSEQTLGKNSIYAVSGLIRNQEDIFEMCTTNVKLTGKVAVVTGGGSGMGLVAAKDLAYRGARVIIASRNATKLRIARDNIQAETGNPNVDYKVLNLESLTSVRRFAHEVRRENTLDILINNAGGVGLPDVLTEDGLNLMMQVNFFGGFLLTYLLLPLLKSSAPSRIINSSAISMYFGKIDFDHWNDIGRNGILLASGNSKLATALITVEWDQRLKGTGVTANSFDPFFAKDTDILGYLNKDMKDASLLLLDFIGRPKEEVGQQIAYYAAAPGLERVSGDHFKFCTRWPNHWQAGDLELRKRLWQEAKKACINGHDSGTMCDTHTKLHDKVVIVTGGSSGMGLEAAKELAKRGAKVIIASRNETKLMKARDEIKAESGNSNITYKTLDLASLKSVRQFSNEIASETRLDILINNAGAVALPDRLTPDDLNLTMQVNFFGSFLLTFLLLPLLKSSAPSRIINGSAASMYFGQIDLDHWNDIGRYNLVASLANSKLAVVLHTAELSRRLEDSGVTANSYDPFIVRDTDLLTNIDGVLRNVTQFFVNVVGQSKEEVGKQIAYLAAAPELQDVSGMHYKFCKPWWNHWLARNEKLTKRLWEKAKELVKITDVEDWEKN</sequence>
<dbReference type="GO" id="GO:0016491">
    <property type="term" value="F:oxidoreductase activity"/>
    <property type="evidence" value="ECO:0007669"/>
    <property type="project" value="UniProtKB-KW"/>
</dbReference>
<dbReference type="SUPFAM" id="SSF51735">
    <property type="entry name" value="NAD(P)-binding Rossmann-fold domains"/>
    <property type="match status" value="2"/>
</dbReference>
<dbReference type="PANTHER" id="PTHR43157:SF31">
    <property type="entry name" value="PHOSPHATIDYLINOSITOL-GLYCAN BIOSYNTHESIS CLASS F PROTEIN"/>
    <property type="match status" value="1"/>
</dbReference>
<comment type="caution">
    <text evidence="2">The sequence shown here is derived from an EMBL/GenBank/DDBJ whole genome shotgun (WGS) entry which is preliminary data.</text>
</comment>
<gene>
    <name evidence="2" type="ORF">OBRU01_08898</name>
</gene>
<dbReference type="EMBL" id="JTDY01001201">
    <property type="protein sequence ID" value="KOB74559.1"/>
    <property type="molecule type" value="Genomic_DNA"/>
</dbReference>
<dbReference type="AlphaFoldDB" id="A0A0L7LGP0"/>
<dbReference type="Proteomes" id="UP000037510">
    <property type="component" value="Unassembled WGS sequence"/>
</dbReference>
<proteinExistence type="predicted"/>
<dbReference type="PANTHER" id="PTHR43157">
    <property type="entry name" value="PHOSPHATIDYLINOSITOL-GLYCAN BIOSYNTHESIS CLASS F PROTEIN-RELATED"/>
    <property type="match status" value="1"/>
</dbReference>
<dbReference type="InterPro" id="IPR002347">
    <property type="entry name" value="SDR_fam"/>
</dbReference>
<keyword evidence="3" id="KW-1185">Reference proteome</keyword>
<dbReference type="InterPro" id="IPR036291">
    <property type="entry name" value="NAD(P)-bd_dom_sf"/>
</dbReference>
<name>A0A0L7LGP0_OPEBR</name>
<organism evidence="2 3">
    <name type="scientific">Operophtera brumata</name>
    <name type="common">Winter moth</name>
    <name type="synonym">Phalaena brumata</name>
    <dbReference type="NCBI Taxonomy" id="104452"/>
    <lineage>
        <taxon>Eukaryota</taxon>
        <taxon>Metazoa</taxon>
        <taxon>Ecdysozoa</taxon>
        <taxon>Arthropoda</taxon>
        <taxon>Hexapoda</taxon>
        <taxon>Insecta</taxon>
        <taxon>Pterygota</taxon>
        <taxon>Neoptera</taxon>
        <taxon>Endopterygota</taxon>
        <taxon>Lepidoptera</taxon>
        <taxon>Glossata</taxon>
        <taxon>Ditrysia</taxon>
        <taxon>Geometroidea</taxon>
        <taxon>Geometridae</taxon>
        <taxon>Larentiinae</taxon>
        <taxon>Operophtera</taxon>
    </lineage>
</organism>
<evidence type="ECO:0000313" key="2">
    <source>
        <dbReference type="EMBL" id="KOB74559.1"/>
    </source>
</evidence>
<keyword evidence="1" id="KW-0560">Oxidoreductase</keyword>
<evidence type="ECO:0000313" key="3">
    <source>
        <dbReference type="Proteomes" id="UP000037510"/>
    </source>
</evidence>
<accession>A0A0L7LGP0</accession>
<protein>
    <recommendedName>
        <fullName evidence="4">Short-chain dehydrogenase</fullName>
    </recommendedName>
</protein>
<dbReference type="STRING" id="104452.A0A0L7LGP0"/>
<dbReference type="Gene3D" id="3.40.50.720">
    <property type="entry name" value="NAD(P)-binding Rossmann-like Domain"/>
    <property type="match status" value="2"/>
</dbReference>
<dbReference type="PRINTS" id="PR00081">
    <property type="entry name" value="GDHRDH"/>
</dbReference>
<reference evidence="2 3" key="1">
    <citation type="journal article" date="2015" name="Genome Biol. Evol.">
        <title>The genome of winter moth (Operophtera brumata) provides a genomic perspective on sexual dimorphism and phenology.</title>
        <authorList>
            <person name="Derks M.F."/>
            <person name="Smit S."/>
            <person name="Salis L."/>
            <person name="Schijlen E."/>
            <person name="Bossers A."/>
            <person name="Mateman C."/>
            <person name="Pijl A.S."/>
            <person name="de Ridder D."/>
            <person name="Groenen M.A."/>
            <person name="Visser M.E."/>
            <person name="Megens H.J."/>
        </authorList>
    </citation>
    <scope>NUCLEOTIDE SEQUENCE [LARGE SCALE GENOMIC DNA]</scope>
    <source>
        <strain evidence="2">WM2013NL</strain>
        <tissue evidence="2">Head and thorax</tissue>
    </source>
</reference>